<gene>
    <name evidence="3" type="ORF">AJ79_03108</name>
</gene>
<evidence type="ECO:0000313" key="4">
    <source>
        <dbReference type="Proteomes" id="UP000223968"/>
    </source>
</evidence>
<dbReference type="SMART" id="SM00248">
    <property type="entry name" value="ANK"/>
    <property type="match status" value="9"/>
</dbReference>
<dbReference type="Gene3D" id="1.25.40.20">
    <property type="entry name" value="Ankyrin repeat-containing domain"/>
    <property type="match status" value="3"/>
</dbReference>
<dbReference type="PROSITE" id="PS50297">
    <property type="entry name" value="ANK_REP_REGION"/>
    <property type="match status" value="1"/>
</dbReference>
<feature type="repeat" description="ANK" evidence="1">
    <location>
        <begin position="555"/>
        <end position="588"/>
    </location>
</feature>
<evidence type="ECO:0000256" key="1">
    <source>
        <dbReference type="PROSITE-ProRule" id="PRU00023"/>
    </source>
</evidence>
<dbReference type="SUPFAM" id="SSF48403">
    <property type="entry name" value="Ankyrin repeat"/>
    <property type="match status" value="2"/>
</dbReference>
<dbReference type="AlphaFoldDB" id="A0A2B7XYK1"/>
<dbReference type="EMBL" id="PDNB01000036">
    <property type="protein sequence ID" value="PGH14286.1"/>
    <property type="molecule type" value="Genomic_DNA"/>
</dbReference>
<keyword evidence="1" id="KW-0040">ANK repeat</keyword>
<dbReference type="PRINTS" id="PR01415">
    <property type="entry name" value="ANKYRIN"/>
</dbReference>
<proteinExistence type="predicted"/>
<name>A0A2B7XYK1_9EURO</name>
<dbReference type="InterPro" id="IPR001810">
    <property type="entry name" value="F-box_dom"/>
</dbReference>
<evidence type="ECO:0000259" key="2">
    <source>
        <dbReference type="PROSITE" id="PS50181"/>
    </source>
</evidence>
<sequence>MTRFMHLPTELVAQIAKELDWQDQPNLLRTCHRFAWIVTPILYKTLPWNSLAPSFAIPHTNRERLRARIGRWKSKFVISYFHNLSPKAFHGSRKCMEDFLCTAAETGNLELVKVLLDKGVDANSQILWRRRPLTCAILDGNEPVIRLLLERGANPLVRCRVGYEVLLKAAESSAALMKFLFEVVQAAAGPDVDIIGEQGHELLGVACGGSPSVVRWLLDVGANPLPGDCRALVIATLSSQIECCRMILDRMRPVQGERWPFGAARAFRVATSLPEMLEFYLQYGFDVLTPLGASPYAGNVLSYALLKREKALIDKILLAQPDLSKSTCFQEILEQAFFRRPWRWGTGSLSISLRLFVDLFKAGQVPLDLTVHDQMNHNYTLLHLFILNSYGNYYDMNTLIDFVDAVPMNLTKRSNTGHTPLHLALEIGDPGYASILISACAINAPQAINMPDNFGRTPLHFAAFHANCRTDELLNAGADIYARDLEGCTPLHLASKFRDGNLFVLKLLEFAIYAPAPKSDIDTPWHIAAHANHSAQSTAEQPLQTKTGVNLTNASGQTPLHVAASVPENDQIITMLINAGADVNARDLRGRTPLHVAAGVCFRSIRSLVRGGADLRALDNDGLPAATSLYGAVGGHSRLGLL</sequence>
<dbReference type="PROSITE" id="PS50088">
    <property type="entry name" value="ANK_REPEAT"/>
    <property type="match status" value="1"/>
</dbReference>
<reference evidence="3 4" key="1">
    <citation type="submission" date="2017-10" db="EMBL/GenBank/DDBJ databases">
        <title>Comparative genomics in systemic dimorphic fungi from Ajellomycetaceae.</title>
        <authorList>
            <person name="Munoz J.F."/>
            <person name="Mcewen J.G."/>
            <person name="Clay O.K."/>
            <person name="Cuomo C.A."/>
        </authorList>
    </citation>
    <scope>NUCLEOTIDE SEQUENCE [LARGE SCALE GENOMIC DNA]</scope>
    <source>
        <strain evidence="3 4">UAMH5409</strain>
    </source>
</reference>
<dbReference type="InterPro" id="IPR052391">
    <property type="entry name" value="E3_Ligase-Neurotoxin"/>
</dbReference>
<comment type="caution">
    <text evidence="3">The sequence shown here is derived from an EMBL/GenBank/DDBJ whole genome shotgun (WGS) entry which is preliminary data.</text>
</comment>
<dbReference type="STRING" id="1447875.A0A2B7XYK1"/>
<dbReference type="Proteomes" id="UP000223968">
    <property type="component" value="Unassembled WGS sequence"/>
</dbReference>
<feature type="domain" description="F-box" evidence="2">
    <location>
        <begin position="1"/>
        <end position="51"/>
    </location>
</feature>
<evidence type="ECO:0000313" key="3">
    <source>
        <dbReference type="EMBL" id="PGH14286.1"/>
    </source>
</evidence>
<protein>
    <recommendedName>
        <fullName evidence="2">F-box domain-containing protein</fullName>
    </recommendedName>
</protein>
<accession>A0A2B7XYK1</accession>
<dbReference type="InterPro" id="IPR002110">
    <property type="entry name" value="Ankyrin_rpt"/>
</dbReference>
<dbReference type="InterPro" id="IPR036770">
    <property type="entry name" value="Ankyrin_rpt-contain_sf"/>
</dbReference>
<dbReference type="OrthoDB" id="366390at2759"/>
<dbReference type="PROSITE" id="PS50181">
    <property type="entry name" value="FBOX"/>
    <property type="match status" value="1"/>
</dbReference>
<dbReference type="PANTHER" id="PTHR24133:SF40">
    <property type="entry name" value="ANKYRIN REPEAT DOMAIN 44"/>
    <property type="match status" value="1"/>
</dbReference>
<organism evidence="3 4">
    <name type="scientific">Helicocarpus griseus UAMH5409</name>
    <dbReference type="NCBI Taxonomy" id="1447875"/>
    <lineage>
        <taxon>Eukaryota</taxon>
        <taxon>Fungi</taxon>
        <taxon>Dikarya</taxon>
        <taxon>Ascomycota</taxon>
        <taxon>Pezizomycotina</taxon>
        <taxon>Eurotiomycetes</taxon>
        <taxon>Eurotiomycetidae</taxon>
        <taxon>Onygenales</taxon>
        <taxon>Ajellomycetaceae</taxon>
        <taxon>Helicocarpus</taxon>
    </lineage>
</organism>
<dbReference type="PANTHER" id="PTHR24133">
    <property type="entry name" value="ANKYRIN DOMAIN-CONTAINING"/>
    <property type="match status" value="1"/>
</dbReference>
<keyword evidence="4" id="KW-1185">Reference proteome</keyword>
<dbReference type="Pfam" id="PF12796">
    <property type="entry name" value="Ank_2"/>
    <property type="match status" value="3"/>
</dbReference>